<dbReference type="Pfam" id="PF00486">
    <property type="entry name" value="Trans_reg_C"/>
    <property type="match status" value="1"/>
</dbReference>
<dbReference type="PANTHER" id="PTHR48111:SF4">
    <property type="entry name" value="DNA-BINDING DUAL TRANSCRIPTIONAL REGULATOR OMPR"/>
    <property type="match status" value="1"/>
</dbReference>
<dbReference type="Proteomes" id="UP000234331">
    <property type="component" value="Unassembled WGS sequence"/>
</dbReference>
<proteinExistence type="predicted"/>
<keyword evidence="3 6" id="KW-0238">DNA-binding</keyword>
<dbReference type="GO" id="GO:0032993">
    <property type="term" value="C:protein-DNA complex"/>
    <property type="evidence" value="ECO:0007669"/>
    <property type="project" value="TreeGrafter"/>
</dbReference>
<keyword evidence="4" id="KW-0804">Transcription</keyword>
<evidence type="ECO:0000313" key="9">
    <source>
        <dbReference type="EMBL" id="SNQ46486.1"/>
    </source>
</evidence>
<feature type="domain" description="OmpR/PhoB-type" evidence="8">
    <location>
        <begin position="124"/>
        <end position="219"/>
    </location>
</feature>
<evidence type="ECO:0000256" key="4">
    <source>
        <dbReference type="ARBA" id="ARBA00023163"/>
    </source>
</evidence>
<dbReference type="GO" id="GO:0000156">
    <property type="term" value="F:phosphorelay response regulator activity"/>
    <property type="evidence" value="ECO:0007669"/>
    <property type="project" value="TreeGrafter"/>
</dbReference>
<dbReference type="OrthoDB" id="9801604at2"/>
<dbReference type="InterPro" id="IPR011006">
    <property type="entry name" value="CheY-like_superfamily"/>
</dbReference>
<dbReference type="InterPro" id="IPR001789">
    <property type="entry name" value="Sig_transdc_resp-reg_receiver"/>
</dbReference>
<keyword evidence="2" id="KW-0805">Transcription regulation</keyword>
<keyword evidence="10" id="KW-1185">Reference proteome</keyword>
<evidence type="ECO:0000313" key="10">
    <source>
        <dbReference type="Proteomes" id="UP000234331"/>
    </source>
</evidence>
<evidence type="ECO:0000256" key="1">
    <source>
        <dbReference type="ARBA" id="ARBA00022553"/>
    </source>
</evidence>
<protein>
    <submittedName>
        <fullName evidence="9">Two-component system response regulator</fullName>
    </submittedName>
</protein>
<dbReference type="SMART" id="SM00448">
    <property type="entry name" value="REC"/>
    <property type="match status" value="1"/>
</dbReference>
<dbReference type="CDD" id="cd00383">
    <property type="entry name" value="trans_reg_C"/>
    <property type="match status" value="1"/>
</dbReference>
<dbReference type="Gene3D" id="3.40.50.2300">
    <property type="match status" value="1"/>
</dbReference>
<evidence type="ECO:0000256" key="2">
    <source>
        <dbReference type="ARBA" id="ARBA00023015"/>
    </source>
</evidence>
<dbReference type="InterPro" id="IPR001867">
    <property type="entry name" value="OmpR/PhoB-type_DNA-bd"/>
</dbReference>
<dbReference type="AlphaFoldDB" id="A0A2I2KLG3"/>
<gene>
    <name evidence="9" type="ORF">FRACA_1410005</name>
</gene>
<reference evidence="9 10" key="1">
    <citation type="submission" date="2017-06" db="EMBL/GenBank/DDBJ databases">
        <authorList>
            <person name="Kim H.J."/>
            <person name="Triplett B.A."/>
        </authorList>
    </citation>
    <scope>NUCLEOTIDE SEQUENCE [LARGE SCALE GENOMIC DNA]</scope>
    <source>
        <strain evidence="9">FRACA_ARgP5</strain>
    </source>
</reference>
<evidence type="ECO:0000256" key="5">
    <source>
        <dbReference type="PROSITE-ProRule" id="PRU00169"/>
    </source>
</evidence>
<dbReference type="Gene3D" id="1.10.10.10">
    <property type="entry name" value="Winged helix-like DNA-binding domain superfamily/Winged helix DNA-binding domain"/>
    <property type="match status" value="1"/>
</dbReference>
<dbReference type="PROSITE" id="PS51755">
    <property type="entry name" value="OMPR_PHOB"/>
    <property type="match status" value="1"/>
</dbReference>
<sequence>MTRILVAERDPAEASRVQESFSRQGFEIVAASSGTAAAHLARSADLLVLALDLPDLDGLEVCRRIRRASAVPVIGTAAPHAGIDNVVAFRSGLDAYLLRPCSLRELVARAQAILRRTQGRAPVVPPISAGPVHIHTQARELYVHGRPVRLTRKEFDLLALLAAQPEMLFSRRHIMAAVWGDESAQSSRTLDTHVSSVRTKVGDASVIRTVRGIGFRIGYRDGDLAATDVPGQSLGISLT</sequence>
<dbReference type="SMART" id="SM00862">
    <property type="entry name" value="Trans_reg_C"/>
    <property type="match status" value="1"/>
</dbReference>
<accession>A0A2I2KLG3</accession>
<dbReference type="EMBL" id="FZMO01000048">
    <property type="protein sequence ID" value="SNQ46486.1"/>
    <property type="molecule type" value="Genomic_DNA"/>
</dbReference>
<keyword evidence="1" id="KW-0597">Phosphoprotein</keyword>
<feature type="DNA-binding region" description="OmpR/PhoB-type" evidence="6">
    <location>
        <begin position="124"/>
        <end position="219"/>
    </location>
</feature>
<dbReference type="Pfam" id="PF00072">
    <property type="entry name" value="Response_reg"/>
    <property type="match status" value="1"/>
</dbReference>
<evidence type="ECO:0000259" key="7">
    <source>
        <dbReference type="PROSITE" id="PS50110"/>
    </source>
</evidence>
<dbReference type="Gene3D" id="6.10.250.690">
    <property type="match status" value="1"/>
</dbReference>
<evidence type="ECO:0000259" key="8">
    <source>
        <dbReference type="PROSITE" id="PS51755"/>
    </source>
</evidence>
<evidence type="ECO:0000256" key="6">
    <source>
        <dbReference type="PROSITE-ProRule" id="PRU01091"/>
    </source>
</evidence>
<comment type="caution">
    <text evidence="5">Lacks conserved residue(s) required for the propagation of feature annotation.</text>
</comment>
<dbReference type="InterPro" id="IPR039420">
    <property type="entry name" value="WalR-like"/>
</dbReference>
<dbReference type="GO" id="GO:0000976">
    <property type="term" value="F:transcription cis-regulatory region binding"/>
    <property type="evidence" value="ECO:0007669"/>
    <property type="project" value="TreeGrafter"/>
</dbReference>
<name>A0A2I2KLG3_9ACTN</name>
<feature type="domain" description="Response regulatory" evidence="7">
    <location>
        <begin position="3"/>
        <end position="114"/>
    </location>
</feature>
<evidence type="ECO:0000256" key="3">
    <source>
        <dbReference type="ARBA" id="ARBA00023125"/>
    </source>
</evidence>
<dbReference type="PANTHER" id="PTHR48111">
    <property type="entry name" value="REGULATOR OF RPOS"/>
    <property type="match status" value="1"/>
</dbReference>
<dbReference type="SUPFAM" id="SSF52172">
    <property type="entry name" value="CheY-like"/>
    <property type="match status" value="1"/>
</dbReference>
<organism evidence="9 10">
    <name type="scientific">Frankia canadensis</name>
    <dbReference type="NCBI Taxonomy" id="1836972"/>
    <lineage>
        <taxon>Bacteria</taxon>
        <taxon>Bacillati</taxon>
        <taxon>Actinomycetota</taxon>
        <taxon>Actinomycetes</taxon>
        <taxon>Frankiales</taxon>
        <taxon>Frankiaceae</taxon>
        <taxon>Frankia</taxon>
    </lineage>
</organism>
<dbReference type="GO" id="GO:0006355">
    <property type="term" value="P:regulation of DNA-templated transcription"/>
    <property type="evidence" value="ECO:0007669"/>
    <property type="project" value="InterPro"/>
</dbReference>
<dbReference type="InterPro" id="IPR036388">
    <property type="entry name" value="WH-like_DNA-bd_sf"/>
</dbReference>
<dbReference type="RefSeq" id="WP_101830499.1">
    <property type="nucleotide sequence ID" value="NZ_FZMO01000048.1"/>
</dbReference>
<dbReference type="PROSITE" id="PS50110">
    <property type="entry name" value="RESPONSE_REGULATORY"/>
    <property type="match status" value="1"/>
</dbReference>
<dbReference type="GO" id="GO:0005829">
    <property type="term" value="C:cytosol"/>
    <property type="evidence" value="ECO:0007669"/>
    <property type="project" value="TreeGrafter"/>
</dbReference>